<dbReference type="SMART" id="SM00353">
    <property type="entry name" value="HLH"/>
    <property type="match status" value="1"/>
</dbReference>
<evidence type="ECO:0000256" key="1">
    <source>
        <dbReference type="SAM" id="MobiDB-lite"/>
    </source>
</evidence>
<evidence type="ECO:0000259" key="2">
    <source>
        <dbReference type="PROSITE" id="PS50888"/>
    </source>
</evidence>
<dbReference type="OrthoDB" id="2133190at2759"/>
<name>A0A2T9YRD5_9FUNG</name>
<feature type="region of interest" description="Disordered" evidence="1">
    <location>
        <begin position="125"/>
        <end position="162"/>
    </location>
</feature>
<sequence length="823" mass="93536">MESSNFPIDIYLQEAKDSGFLSTLNEFFDNPPIEDLLINNNSYMPSFPLFEQKPSELLTSALLKPQVLTQQEEDSLNVPNSLPFSKDYYSTFNKSPNLTQPHEKTTISNDKDYIKYALNLPPSELDFRLNNTNSSNHKLSTPQDSQPNSFSKKAPPNSSVNSSYSNLLLNKLKHHILNSPIDLRLDSASIPPKNNNNLSYSPLKISELNQPSFNNSDVFISNNNMIIEHQSSNDDIKNDIYSKTFIDPLLQDNLLKDFCSMDQSSSSLNPCLQLNDTEIPNNNNSFSTKLSYYDNYNTLFDSFLGSQPKKNNINYYQNDFNLADKSLNLKNFNSPPAENSQKSTNYALDQCLDFTDKMPFKNSSFNYKMNNKVNYLLDNLFDNSNESNKNSKQLFNKNITLKSTRKNRSNHNQNFEKNNFNKYLSNKQTNNSLSFQKNDKLHYSSTNNANPRLFPNYNQGFINESNNIPSDVYNQQQDLYTTNQNSFDLKNLSPSQNDFAPTSKPVTNIKHKLSGSLSPKNKHLAFSNKKQKGNSPSSTIAISRPTTVNSISNSKIDVLTDQSSFSGIALSSTKLSSKNDLSNLSLYGYKSPISHSNDNKSDLPNKTVSDGLSVIVLKDFEFSKSPPKVKPTKRKVEHNLIEKRYRCNINNKILELMNAVPVLSKAKEIQFKQANGELKPNQTTVLSTQQLKDSENSTDNPNLSNLEIGDQSSENNDIIMMESVTKLNKANILGKATEYIYKLRYSNEKNIRHIELLTDAIKRIPNGLQLIDTVISELNQICNSASISNQLIDHIHPHLQWFIITLYYDNCLYLRLQFTFALN</sequence>
<dbReference type="Proteomes" id="UP000245383">
    <property type="component" value="Unassembled WGS sequence"/>
</dbReference>
<dbReference type="SUPFAM" id="SSF47459">
    <property type="entry name" value="HLH, helix-loop-helix DNA-binding domain"/>
    <property type="match status" value="1"/>
</dbReference>
<organism evidence="3 4">
    <name type="scientific">Smittium simulii</name>
    <dbReference type="NCBI Taxonomy" id="133385"/>
    <lineage>
        <taxon>Eukaryota</taxon>
        <taxon>Fungi</taxon>
        <taxon>Fungi incertae sedis</taxon>
        <taxon>Zoopagomycota</taxon>
        <taxon>Kickxellomycotina</taxon>
        <taxon>Harpellomycetes</taxon>
        <taxon>Harpellales</taxon>
        <taxon>Legeriomycetaceae</taxon>
        <taxon>Smittium</taxon>
    </lineage>
</organism>
<dbReference type="GO" id="GO:0046983">
    <property type="term" value="F:protein dimerization activity"/>
    <property type="evidence" value="ECO:0007669"/>
    <property type="project" value="InterPro"/>
</dbReference>
<dbReference type="InterPro" id="IPR036638">
    <property type="entry name" value="HLH_DNA-bd_sf"/>
</dbReference>
<evidence type="ECO:0000313" key="3">
    <source>
        <dbReference type="EMBL" id="PVU94923.1"/>
    </source>
</evidence>
<protein>
    <recommendedName>
        <fullName evidence="2">BHLH domain-containing protein</fullName>
    </recommendedName>
</protein>
<feature type="region of interest" description="Disordered" evidence="1">
    <location>
        <begin position="689"/>
        <end position="710"/>
    </location>
</feature>
<keyword evidence="4" id="KW-1185">Reference proteome</keyword>
<feature type="domain" description="BHLH" evidence="2">
    <location>
        <begin position="633"/>
        <end position="743"/>
    </location>
</feature>
<dbReference type="InterPro" id="IPR052099">
    <property type="entry name" value="Regulatory_TF_Diverse"/>
</dbReference>
<comment type="caution">
    <text evidence="3">The sequence shown here is derived from an EMBL/GenBank/DDBJ whole genome shotgun (WGS) entry which is preliminary data.</text>
</comment>
<proteinExistence type="predicted"/>
<dbReference type="InterPro" id="IPR011598">
    <property type="entry name" value="bHLH_dom"/>
</dbReference>
<evidence type="ECO:0000313" key="4">
    <source>
        <dbReference type="Proteomes" id="UP000245383"/>
    </source>
</evidence>
<dbReference type="STRING" id="133385.A0A2T9YRD5"/>
<feature type="compositionally biased region" description="Polar residues" evidence="1">
    <location>
        <begin position="129"/>
        <end position="151"/>
    </location>
</feature>
<dbReference type="PANTHER" id="PTHR47336:SF2">
    <property type="entry name" value="TRANSCRIPTION FACTOR HMS1-RELATED"/>
    <property type="match status" value="1"/>
</dbReference>
<accession>A0A2T9YRD5</accession>
<dbReference type="AlphaFoldDB" id="A0A2T9YRD5"/>
<dbReference type="PANTHER" id="PTHR47336">
    <property type="entry name" value="TRANSCRIPTION FACTOR HMS1-RELATED"/>
    <property type="match status" value="1"/>
</dbReference>
<gene>
    <name evidence="3" type="ORF">BB561_002181</name>
</gene>
<dbReference type="EMBL" id="MBFR01000070">
    <property type="protein sequence ID" value="PVU94923.1"/>
    <property type="molecule type" value="Genomic_DNA"/>
</dbReference>
<dbReference type="PROSITE" id="PS50888">
    <property type="entry name" value="BHLH"/>
    <property type="match status" value="1"/>
</dbReference>
<dbReference type="Pfam" id="PF00010">
    <property type="entry name" value="HLH"/>
    <property type="match status" value="1"/>
</dbReference>
<dbReference type="Gene3D" id="4.10.280.10">
    <property type="entry name" value="Helix-loop-helix DNA-binding domain"/>
    <property type="match status" value="1"/>
</dbReference>
<reference evidence="3 4" key="1">
    <citation type="journal article" date="2018" name="MBio">
        <title>Comparative Genomics Reveals the Core Gene Toolbox for the Fungus-Insect Symbiosis.</title>
        <authorList>
            <person name="Wang Y."/>
            <person name="Stata M."/>
            <person name="Wang W."/>
            <person name="Stajich J.E."/>
            <person name="White M.M."/>
            <person name="Moncalvo J.M."/>
        </authorList>
    </citation>
    <scope>NUCLEOTIDE SEQUENCE [LARGE SCALE GENOMIC DNA]</scope>
    <source>
        <strain evidence="3 4">SWE-8-4</strain>
    </source>
</reference>